<evidence type="ECO:0000313" key="3">
    <source>
        <dbReference type="Proteomes" id="UP000639606"/>
    </source>
</evidence>
<dbReference type="AlphaFoldDB" id="A0A918AKY0"/>
<accession>A0A918AKY0</accession>
<dbReference type="InterPro" id="IPR037523">
    <property type="entry name" value="VOC_core"/>
</dbReference>
<dbReference type="RefSeq" id="WP_189223241.1">
    <property type="nucleotide sequence ID" value="NZ_BMRG01000003.1"/>
</dbReference>
<proteinExistence type="predicted"/>
<dbReference type="PANTHER" id="PTHR36437:SF2">
    <property type="entry name" value="GLYOXALASE_BLEOMYCIN RESISTANCE PROTEIN_DIOXYGENASE"/>
    <property type="match status" value="1"/>
</dbReference>
<dbReference type="Proteomes" id="UP000639606">
    <property type="component" value="Unassembled WGS sequence"/>
</dbReference>
<dbReference type="InterPro" id="IPR029068">
    <property type="entry name" value="Glyas_Bleomycin-R_OHBP_Dase"/>
</dbReference>
<dbReference type="PROSITE" id="PS51819">
    <property type="entry name" value="VOC"/>
    <property type="match status" value="1"/>
</dbReference>
<dbReference type="PANTHER" id="PTHR36437">
    <property type="entry name" value="GLYOXALASE/BLEOMYCIN RESISTANCE PROTEIN/DIOXYGENASE"/>
    <property type="match status" value="1"/>
</dbReference>
<organism evidence="2 3">
    <name type="scientific">Saccharothrix coeruleofusca</name>
    <dbReference type="NCBI Taxonomy" id="33919"/>
    <lineage>
        <taxon>Bacteria</taxon>
        <taxon>Bacillati</taxon>
        <taxon>Actinomycetota</taxon>
        <taxon>Actinomycetes</taxon>
        <taxon>Pseudonocardiales</taxon>
        <taxon>Pseudonocardiaceae</taxon>
        <taxon>Saccharothrix</taxon>
    </lineage>
</organism>
<reference evidence="2" key="1">
    <citation type="journal article" date="2014" name="Int. J. Syst. Evol. Microbiol.">
        <title>Complete genome sequence of Corynebacterium casei LMG S-19264T (=DSM 44701T), isolated from a smear-ripened cheese.</title>
        <authorList>
            <consortium name="US DOE Joint Genome Institute (JGI-PGF)"/>
            <person name="Walter F."/>
            <person name="Albersmeier A."/>
            <person name="Kalinowski J."/>
            <person name="Ruckert C."/>
        </authorList>
    </citation>
    <scope>NUCLEOTIDE SEQUENCE</scope>
    <source>
        <strain evidence="2">JCM 3313</strain>
    </source>
</reference>
<protein>
    <submittedName>
        <fullName evidence="2">Lyase</fullName>
    </submittedName>
</protein>
<sequence>MTIKLSHTIIQVHDQDEALAFYRDVVGLVPCVDVTMDNGYRWLSLGPADQPDVQIVLEDVTVGRAPADAEALGNLLAKGSLSAVIFAVDDCDAFFEKARASGAEVMQEPVEQPYGVRDCAFRDPSGNHLRFAAPLKR</sequence>
<name>A0A918AKY0_9PSEU</name>
<evidence type="ECO:0000259" key="1">
    <source>
        <dbReference type="PROSITE" id="PS51819"/>
    </source>
</evidence>
<dbReference type="GO" id="GO:0016829">
    <property type="term" value="F:lyase activity"/>
    <property type="evidence" value="ECO:0007669"/>
    <property type="project" value="UniProtKB-KW"/>
</dbReference>
<keyword evidence="2" id="KW-0456">Lyase</keyword>
<reference evidence="2" key="2">
    <citation type="submission" date="2020-09" db="EMBL/GenBank/DDBJ databases">
        <authorList>
            <person name="Sun Q."/>
            <person name="Ohkuma M."/>
        </authorList>
    </citation>
    <scope>NUCLEOTIDE SEQUENCE</scope>
    <source>
        <strain evidence="2">JCM 3313</strain>
    </source>
</reference>
<feature type="domain" description="VOC" evidence="1">
    <location>
        <begin position="4"/>
        <end position="134"/>
    </location>
</feature>
<comment type="caution">
    <text evidence="2">The sequence shown here is derived from an EMBL/GenBank/DDBJ whole genome shotgun (WGS) entry which is preliminary data.</text>
</comment>
<evidence type="ECO:0000313" key="2">
    <source>
        <dbReference type="EMBL" id="GGP50713.1"/>
    </source>
</evidence>
<keyword evidence="3" id="KW-1185">Reference proteome</keyword>
<dbReference type="Pfam" id="PF00903">
    <property type="entry name" value="Glyoxalase"/>
    <property type="match status" value="1"/>
</dbReference>
<dbReference type="Gene3D" id="3.10.180.10">
    <property type="entry name" value="2,3-Dihydroxybiphenyl 1,2-Dioxygenase, domain 1"/>
    <property type="match status" value="1"/>
</dbReference>
<dbReference type="EMBL" id="BMRG01000003">
    <property type="protein sequence ID" value="GGP50713.1"/>
    <property type="molecule type" value="Genomic_DNA"/>
</dbReference>
<dbReference type="InterPro" id="IPR004360">
    <property type="entry name" value="Glyas_Fos-R_dOase_dom"/>
</dbReference>
<dbReference type="SUPFAM" id="SSF54593">
    <property type="entry name" value="Glyoxalase/Bleomycin resistance protein/Dihydroxybiphenyl dioxygenase"/>
    <property type="match status" value="1"/>
</dbReference>
<gene>
    <name evidence="2" type="ORF">GCM10010185_23810</name>
</gene>